<dbReference type="Proteomes" id="UP000250266">
    <property type="component" value="Unassembled WGS sequence"/>
</dbReference>
<keyword evidence="3" id="KW-1185">Reference proteome</keyword>
<protein>
    <submittedName>
        <fullName evidence="2">Uncharacterized protein</fullName>
    </submittedName>
</protein>
<accession>A0A8E2EHS5</accession>
<reference evidence="2 3" key="1">
    <citation type="journal article" date="2016" name="Nat. Commun.">
        <title>Ectomycorrhizal ecology is imprinted in the genome of the dominant symbiotic fungus Cenococcum geophilum.</title>
        <authorList>
            <consortium name="DOE Joint Genome Institute"/>
            <person name="Peter M."/>
            <person name="Kohler A."/>
            <person name="Ohm R.A."/>
            <person name="Kuo A."/>
            <person name="Krutzmann J."/>
            <person name="Morin E."/>
            <person name="Arend M."/>
            <person name="Barry K.W."/>
            <person name="Binder M."/>
            <person name="Choi C."/>
            <person name="Clum A."/>
            <person name="Copeland A."/>
            <person name="Grisel N."/>
            <person name="Haridas S."/>
            <person name="Kipfer T."/>
            <person name="LaButti K."/>
            <person name="Lindquist E."/>
            <person name="Lipzen A."/>
            <person name="Maire R."/>
            <person name="Meier B."/>
            <person name="Mihaltcheva S."/>
            <person name="Molinier V."/>
            <person name="Murat C."/>
            <person name="Poggeler S."/>
            <person name="Quandt C.A."/>
            <person name="Sperisen C."/>
            <person name="Tritt A."/>
            <person name="Tisserant E."/>
            <person name="Crous P.W."/>
            <person name="Henrissat B."/>
            <person name="Nehls U."/>
            <person name="Egli S."/>
            <person name="Spatafora J.W."/>
            <person name="Grigoriev I.V."/>
            <person name="Martin F.M."/>
        </authorList>
    </citation>
    <scope>NUCLEOTIDE SEQUENCE [LARGE SCALE GENOMIC DNA]</scope>
    <source>
        <strain evidence="2 3">CBS 459.81</strain>
    </source>
</reference>
<feature type="region of interest" description="Disordered" evidence="1">
    <location>
        <begin position="1"/>
        <end position="22"/>
    </location>
</feature>
<organism evidence="2 3">
    <name type="scientific">Lepidopterella palustris CBS 459.81</name>
    <dbReference type="NCBI Taxonomy" id="1314670"/>
    <lineage>
        <taxon>Eukaryota</taxon>
        <taxon>Fungi</taxon>
        <taxon>Dikarya</taxon>
        <taxon>Ascomycota</taxon>
        <taxon>Pezizomycotina</taxon>
        <taxon>Dothideomycetes</taxon>
        <taxon>Pleosporomycetidae</taxon>
        <taxon>Mytilinidiales</taxon>
        <taxon>Argynnaceae</taxon>
        <taxon>Lepidopterella</taxon>
    </lineage>
</organism>
<gene>
    <name evidence="2" type="ORF">K432DRAFT_137708</name>
</gene>
<name>A0A8E2EHS5_9PEZI</name>
<evidence type="ECO:0000313" key="3">
    <source>
        <dbReference type="Proteomes" id="UP000250266"/>
    </source>
</evidence>
<sequence>MEEVNNIWKVNGNHQATPPGAKVNPRVSAISKSTLAVIRALYEEFSARMLLGHVLINAEAGDAAYCSLQVSI</sequence>
<proteinExistence type="predicted"/>
<dbReference type="AlphaFoldDB" id="A0A8E2EHS5"/>
<dbReference type="EMBL" id="KV744842">
    <property type="protein sequence ID" value="OCK84241.1"/>
    <property type="molecule type" value="Genomic_DNA"/>
</dbReference>
<evidence type="ECO:0000256" key="1">
    <source>
        <dbReference type="SAM" id="MobiDB-lite"/>
    </source>
</evidence>
<evidence type="ECO:0000313" key="2">
    <source>
        <dbReference type="EMBL" id="OCK84241.1"/>
    </source>
</evidence>